<dbReference type="Proteomes" id="UP001597079">
    <property type="component" value="Unassembled WGS sequence"/>
</dbReference>
<dbReference type="RefSeq" id="WP_377941153.1">
    <property type="nucleotide sequence ID" value="NZ_JBHUCX010000010.1"/>
</dbReference>
<dbReference type="EMBL" id="JBHUCX010000010">
    <property type="protein sequence ID" value="MFD1673672.1"/>
    <property type="molecule type" value="Genomic_DNA"/>
</dbReference>
<name>A0ABW4JF67_9BACL</name>
<reference evidence="3" key="1">
    <citation type="journal article" date="2019" name="Int. J. Syst. Evol. Microbiol.">
        <title>The Global Catalogue of Microorganisms (GCM) 10K type strain sequencing project: providing services to taxonomists for standard genome sequencing and annotation.</title>
        <authorList>
            <consortium name="The Broad Institute Genomics Platform"/>
            <consortium name="The Broad Institute Genome Sequencing Center for Infectious Disease"/>
            <person name="Wu L."/>
            <person name="Ma J."/>
        </authorList>
    </citation>
    <scope>NUCLEOTIDE SEQUENCE [LARGE SCALE GENOMIC DNA]</scope>
    <source>
        <strain evidence="3">CGMCC 1.12286</strain>
    </source>
</reference>
<evidence type="ECO:0000313" key="2">
    <source>
        <dbReference type="EMBL" id="MFD1673672.1"/>
    </source>
</evidence>
<gene>
    <name evidence="2" type="ORF">ACFSB2_02975</name>
</gene>
<sequence length="297" mass="33382">MASIVLELQQKAMYQQGSVSDLLRIAYAVARKLRVDKFTSWAKQELDGYQSVDKDLIPQYRTVRGQLRAFNPYRGWIPAVIPDDGLSKLVESTQLFEPVPEIEHILSNNNGIIQKTLPHVASTTLSKYFKMDTQFSLILERSALEGILQDIRQNVLDWALRLEEEGILGDGVKFSDEEKQAAQEHSSQLNITAPGAHIQVQQNTSHSSQTMQTHQIDIQRVQALAEQIRTNLDQTGLRENDKGEVLRELEVLSEQIHSTSPHPGSISKSFAFIKSVLERAVGSLVASGLLYEIDKLH</sequence>
<keyword evidence="3" id="KW-1185">Reference proteome</keyword>
<organism evidence="2 3">
    <name type="scientific">Alicyclobacillus fodiniaquatilis</name>
    <dbReference type="NCBI Taxonomy" id="1661150"/>
    <lineage>
        <taxon>Bacteria</taxon>
        <taxon>Bacillati</taxon>
        <taxon>Bacillota</taxon>
        <taxon>Bacilli</taxon>
        <taxon>Bacillales</taxon>
        <taxon>Alicyclobacillaceae</taxon>
        <taxon>Alicyclobacillus</taxon>
    </lineage>
</organism>
<evidence type="ECO:0000313" key="3">
    <source>
        <dbReference type="Proteomes" id="UP001597079"/>
    </source>
</evidence>
<accession>A0ABW4JF67</accession>
<dbReference type="InterPro" id="IPR041304">
    <property type="entry name" value="AbiTii"/>
</dbReference>
<proteinExistence type="predicted"/>
<feature type="domain" description="AbiTii" evidence="1">
    <location>
        <begin position="3"/>
        <end position="185"/>
    </location>
</feature>
<dbReference type="Pfam" id="PF18864">
    <property type="entry name" value="AbiTii"/>
    <property type="match status" value="1"/>
</dbReference>
<evidence type="ECO:0000259" key="1">
    <source>
        <dbReference type="Pfam" id="PF18864"/>
    </source>
</evidence>
<comment type="caution">
    <text evidence="2">The sequence shown here is derived from an EMBL/GenBank/DDBJ whole genome shotgun (WGS) entry which is preliminary data.</text>
</comment>
<protein>
    <recommendedName>
        <fullName evidence="1">AbiTii domain-containing protein</fullName>
    </recommendedName>
</protein>